<comment type="caution">
    <text evidence="1">The sequence shown here is derived from an EMBL/GenBank/DDBJ whole genome shotgun (WGS) entry which is preliminary data.</text>
</comment>
<evidence type="ECO:0000313" key="2">
    <source>
        <dbReference type="Proteomes" id="UP000784294"/>
    </source>
</evidence>
<reference evidence="1" key="1">
    <citation type="submission" date="2018-11" db="EMBL/GenBank/DDBJ databases">
        <authorList>
            <consortium name="Pathogen Informatics"/>
        </authorList>
    </citation>
    <scope>NUCLEOTIDE SEQUENCE</scope>
</reference>
<organism evidence="1 2">
    <name type="scientific">Protopolystoma xenopodis</name>
    <dbReference type="NCBI Taxonomy" id="117903"/>
    <lineage>
        <taxon>Eukaryota</taxon>
        <taxon>Metazoa</taxon>
        <taxon>Spiralia</taxon>
        <taxon>Lophotrochozoa</taxon>
        <taxon>Platyhelminthes</taxon>
        <taxon>Monogenea</taxon>
        <taxon>Polyopisthocotylea</taxon>
        <taxon>Polystomatidea</taxon>
        <taxon>Polystomatidae</taxon>
        <taxon>Protopolystoma</taxon>
    </lineage>
</organism>
<accession>A0A3S5AA21</accession>
<protein>
    <submittedName>
        <fullName evidence="1">Uncharacterized protein</fullName>
    </submittedName>
</protein>
<sequence length="168" mass="18720">MQHPKSSDSFLHRSAIIHLRVEHLSSVLPDLEPLYSPNDFAFGHARPKTFSANFGRKSELRQQQSVQVASLLQRQLFCAFHLLPNVEDSDVASASAVIEVWRTGSYLTPSIQNISENLFDLSSIRINKLTRKLAGMQPGRLVDRTQAQLVSAMPTSGHRTLDPETVTA</sequence>
<keyword evidence="2" id="KW-1185">Reference proteome</keyword>
<evidence type="ECO:0000313" key="1">
    <source>
        <dbReference type="EMBL" id="VEL15639.1"/>
    </source>
</evidence>
<proteinExistence type="predicted"/>
<dbReference type="EMBL" id="CAAALY010025309">
    <property type="protein sequence ID" value="VEL15639.1"/>
    <property type="molecule type" value="Genomic_DNA"/>
</dbReference>
<dbReference type="AlphaFoldDB" id="A0A3S5AA21"/>
<name>A0A3S5AA21_9PLAT</name>
<dbReference type="Proteomes" id="UP000784294">
    <property type="component" value="Unassembled WGS sequence"/>
</dbReference>
<gene>
    <name evidence="1" type="ORF">PXEA_LOCUS9079</name>
</gene>